<dbReference type="RefSeq" id="WP_093249141.1">
    <property type="nucleotide sequence ID" value="NZ_FNGP01000001.1"/>
</dbReference>
<dbReference type="GO" id="GO:0016887">
    <property type="term" value="F:ATP hydrolysis activity"/>
    <property type="evidence" value="ECO:0007669"/>
    <property type="project" value="InterPro"/>
</dbReference>
<evidence type="ECO:0000313" key="4">
    <source>
        <dbReference type="Proteomes" id="UP000199475"/>
    </source>
</evidence>
<dbReference type="Proteomes" id="UP000199475">
    <property type="component" value="Unassembled WGS sequence"/>
</dbReference>
<dbReference type="InterPro" id="IPR025723">
    <property type="entry name" value="ArsA/GET3_ATPase-like"/>
</dbReference>
<dbReference type="InterPro" id="IPR003593">
    <property type="entry name" value="AAA+_ATPase"/>
</dbReference>
<dbReference type="GO" id="GO:0005524">
    <property type="term" value="F:ATP binding"/>
    <property type="evidence" value="ECO:0007669"/>
    <property type="project" value="InterPro"/>
</dbReference>
<organism evidence="3 4">
    <name type="scientific">Tessaracoccus oleiagri</name>
    <dbReference type="NCBI Taxonomy" id="686624"/>
    <lineage>
        <taxon>Bacteria</taxon>
        <taxon>Bacillati</taxon>
        <taxon>Actinomycetota</taxon>
        <taxon>Actinomycetes</taxon>
        <taxon>Propionibacteriales</taxon>
        <taxon>Propionibacteriaceae</taxon>
        <taxon>Tessaracoccus</taxon>
    </lineage>
</organism>
<dbReference type="PANTHER" id="PTHR10803:SF3">
    <property type="entry name" value="ATPASE GET3"/>
    <property type="match status" value="1"/>
</dbReference>
<evidence type="ECO:0000313" key="3">
    <source>
        <dbReference type="EMBL" id="SDL22858.1"/>
    </source>
</evidence>
<evidence type="ECO:0000259" key="2">
    <source>
        <dbReference type="SMART" id="SM00382"/>
    </source>
</evidence>
<accession>A0A1G9IC72</accession>
<dbReference type="SUPFAM" id="SSF52540">
    <property type="entry name" value="P-loop containing nucleoside triphosphate hydrolases"/>
    <property type="match status" value="1"/>
</dbReference>
<dbReference type="NCBIfam" id="TIGR00345">
    <property type="entry name" value="GET3_arsA_TRC40"/>
    <property type="match status" value="1"/>
</dbReference>
<dbReference type="SMART" id="SM00382">
    <property type="entry name" value="AAA"/>
    <property type="match status" value="1"/>
</dbReference>
<dbReference type="InterPro" id="IPR016300">
    <property type="entry name" value="ATPase_ArsA/GET3"/>
</dbReference>
<dbReference type="CDD" id="cd02035">
    <property type="entry name" value="ArsA"/>
    <property type="match status" value="1"/>
</dbReference>
<dbReference type="STRING" id="686624.SAMN04488242_0855"/>
<reference evidence="3 4" key="1">
    <citation type="submission" date="2016-10" db="EMBL/GenBank/DDBJ databases">
        <authorList>
            <person name="de Groot N.N."/>
        </authorList>
    </citation>
    <scope>NUCLEOTIDE SEQUENCE [LARGE SCALE GENOMIC DNA]</scope>
    <source>
        <strain evidence="3 4">CGMCC 1.9159</strain>
    </source>
</reference>
<dbReference type="OrthoDB" id="9780677at2"/>
<feature type="domain" description="AAA+ ATPase" evidence="2">
    <location>
        <begin position="7"/>
        <end position="288"/>
    </location>
</feature>
<dbReference type="InterPro" id="IPR027417">
    <property type="entry name" value="P-loop_NTPase"/>
</dbReference>
<dbReference type="Gene3D" id="3.40.50.300">
    <property type="entry name" value="P-loop containing nucleotide triphosphate hydrolases"/>
    <property type="match status" value="1"/>
</dbReference>
<name>A0A1G9IC72_9ACTN</name>
<keyword evidence="4" id="KW-1185">Reference proteome</keyword>
<dbReference type="EMBL" id="FNGP01000001">
    <property type="protein sequence ID" value="SDL22858.1"/>
    <property type="molecule type" value="Genomic_DNA"/>
</dbReference>
<evidence type="ECO:0000256" key="1">
    <source>
        <dbReference type="ARBA" id="ARBA00011040"/>
    </source>
</evidence>
<dbReference type="PANTHER" id="PTHR10803">
    <property type="entry name" value="ARSENICAL PUMP-DRIVING ATPASE ARSENITE-TRANSLOCATING ATPASE"/>
    <property type="match status" value="1"/>
</dbReference>
<gene>
    <name evidence="3" type="ORF">SAMN04488242_0855</name>
</gene>
<protein>
    <submittedName>
        <fullName evidence="3">Arsenite-transporting ATPase</fullName>
    </submittedName>
</protein>
<proteinExistence type="inferred from homology"/>
<sequence length="320" mass="35183">MLLNAVAGHRVLFVGGKGGVGKTSVSSALGHALMRRGRRVLLVSTDPAHNLGHLWERKVGDDPTRLASSPDGGLIDGVEIDPKTVVERHFDAVLLQMERMLPERLHGPAKRHLEGARHAPGSHESAMLERIAEATELGLRDYDVVIFDTAPSGHTLRLLMLPEQLTDWAETLLRSRARSEQFSAVLESIVPHKEQPPTDRDAALRRTLIRRRERFARLRDVLHDDAAFVLVTLAEPMPMAESLELALHLDEIGVTLAAVVINRRSPGDAGEVLAERRRLEDVQVERLRAVLASVPTVELPLLRGHPSGEAGVDALAQQLD</sequence>
<dbReference type="AlphaFoldDB" id="A0A1G9IC72"/>
<comment type="similarity">
    <text evidence="1">Belongs to the arsA ATPase family.</text>
</comment>
<dbReference type="Pfam" id="PF02374">
    <property type="entry name" value="ArsA_ATPase"/>
    <property type="match status" value="1"/>
</dbReference>